<dbReference type="SMART" id="SM00312">
    <property type="entry name" value="PX"/>
    <property type="match status" value="1"/>
</dbReference>
<dbReference type="InterPro" id="IPR036871">
    <property type="entry name" value="PX_dom_sf"/>
</dbReference>
<accession>A0A7K5ZL90</accession>
<dbReference type="Pfam" id="PF02194">
    <property type="entry name" value="PXA"/>
    <property type="match status" value="1"/>
</dbReference>
<dbReference type="FunFam" id="3.30.1520.10:FF:000007">
    <property type="entry name" value="sorting nexin-14 isoform X1"/>
    <property type="match status" value="1"/>
</dbReference>
<dbReference type="FunFam" id="1.10.167.10:FF:000004">
    <property type="entry name" value="sorting nexin-14 isoform X1"/>
    <property type="match status" value="1"/>
</dbReference>
<protein>
    <recommendedName>
        <fullName evidence="7">Sorting nexin-14</fullName>
    </recommendedName>
</protein>
<dbReference type="SUPFAM" id="SSF48097">
    <property type="entry name" value="Regulator of G-protein signaling, RGS"/>
    <property type="match status" value="1"/>
</dbReference>
<name>A0A7K5ZL90_ONYCO</name>
<dbReference type="InterPro" id="IPR003114">
    <property type="entry name" value="Phox_assoc"/>
</dbReference>
<dbReference type="GO" id="GO:0080025">
    <property type="term" value="F:phosphatidylinositol-3,5-bisphosphate binding"/>
    <property type="evidence" value="ECO:0007669"/>
    <property type="project" value="InterPro"/>
</dbReference>
<dbReference type="PROSITE" id="PS50132">
    <property type="entry name" value="RGS"/>
    <property type="match status" value="1"/>
</dbReference>
<dbReference type="InterPro" id="IPR037892">
    <property type="entry name" value="SNX14_RGS"/>
</dbReference>
<dbReference type="CDD" id="cd08722">
    <property type="entry name" value="RGS_SNX14"/>
    <property type="match status" value="1"/>
</dbReference>
<keyword evidence="3" id="KW-0813">Transport</keyword>
<keyword evidence="5" id="KW-0653">Protein transport</keyword>
<dbReference type="GO" id="GO:0015031">
    <property type="term" value="P:protein transport"/>
    <property type="evidence" value="ECO:0007669"/>
    <property type="project" value="UniProtKB-KW"/>
</dbReference>
<feature type="domain" description="PX" evidence="10">
    <location>
        <begin position="561"/>
        <end position="681"/>
    </location>
</feature>
<evidence type="ECO:0000256" key="6">
    <source>
        <dbReference type="ARBA" id="ARBA00023273"/>
    </source>
</evidence>
<keyword evidence="4" id="KW-0597">Phosphoprotein</keyword>
<evidence type="ECO:0000256" key="2">
    <source>
        <dbReference type="ARBA" id="ARBA00010883"/>
    </source>
</evidence>
<keyword evidence="8" id="KW-0472">Membrane</keyword>
<dbReference type="InterPro" id="IPR044926">
    <property type="entry name" value="RGS_subdomain_2"/>
</dbReference>
<keyword evidence="8" id="KW-0812">Transmembrane</keyword>
<feature type="domain" description="PXA" evidence="11">
    <location>
        <begin position="130"/>
        <end position="304"/>
    </location>
</feature>
<evidence type="ECO:0000313" key="13">
    <source>
        <dbReference type="Proteomes" id="UP000550309"/>
    </source>
</evidence>
<dbReference type="CDD" id="cd06877">
    <property type="entry name" value="PX_SNX14"/>
    <property type="match status" value="1"/>
</dbReference>
<dbReference type="Gene3D" id="1.10.167.10">
    <property type="entry name" value="Regulator of G-protein Signalling 4, domain 2"/>
    <property type="match status" value="1"/>
</dbReference>
<dbReference type="PROSITE" id="PS51207">
    <property type="entry name" value="PXA"/>
    <property type="match status" value="1"/>
</dbReference>
<dbReference type="InterPro" id="IPR013937">
    <property type="entry name" value="Sorting_nexin_C"/>
</dbReference>
<feature type="transmembrane region" description="Helical" evidence="8">
    <location>
        <begin position="52"/>
        <end position="71"/>
    </location>
</feature>
<dbReference type="GO" id="GO:0005770">
    <property type="term" value="C:late endosome"/>
    <property type="evidence" value="ECO:0007669"/>
    <property type="project" value="TreeGrafter"/>
</dbReference>
<evidence type="ECO:0000259" key="9">
    <source>
        <dbReference type="PROSITE" id="PS50132"/>
    </source>
</evidence>
<keyword evidence="6" id="KW-0966">Cell projection</keyword>
<evidence type="ECO:0000256" key="4">
    <source>
        <dbReference type="ARBA" id="ARBA00022553"/>
    </source>
</evidence>
<organism evidence="12 13">
    <name type="scientific">Onychorhynchus coronatus</name>
    <name type="common">Royal flycatcher</name>
    <dbReference type="NCBI Taxonomy" id="360224"/>
    <lineage>
        <taxon>Eukaryota</taxon>
        <taxon>Metazoa</taxon>
        <taxon>Chordata</taxon>
        <taxon>Craniata</taxon>
        <taxon>Vertebrata</taxon>
        <taxon>Euteleostomi</taxon>
        <taxon>Archelosauria</taxon>
        <taxon>Archosauria</taxon>
        <taxon>Dinosauria</taxon>
        <taxon>Saurischia</taxon>
        <taxon>Theropoda</taxon>
        <taxon>Coelurosauria</taxon>
        <taxon>Aves</taxon>
        <taxon>Neognathae</taxon>
        <taxon>Neoaves</taxon>
        <taxon>Telluraves</taxon>
        <taxon>Australaves</taxon>
        <taxon>Passeriformes</taxon>
        <taxon>Tyrannidae</taxon>
        <taxon>Onychorhynchus</taxon>
    </lineage>
</organism>
<proteinExistence type="inferred from homology"/>
<dbReference type="Proteomes" id="UP000550309">
    <property type="component" value="Unassembled WGS sequence"/>
</dbReference>
<evidence type="ECO:0000259" key="11">
    <source>
        <dbReference type="PROSITE" id="PS51207"/>
    </source>
</evidence>
<keyword evidence="8" id="KW-1133">Transmembrane helix</keyword>
<comment type="caution">
    <text evidence="12">The sequence shown here is derived from an EMBL/GenBank/DDBJ whole genome shotgun (WGS) entry which is preliminary data.</text>
</comment>
<dbReference type="GO" id="GO:0030425">
    <property type="term" value="C:dendrite"/>
    <property type="evidence" value="ECO:0007669"/>
    <property type="project" value="UniProtKB-SubCell"/>
</dbReference>
<dbReference type="OrthoDB" id="5957963at2759"/>
<comment type="similarity">
    <text evidence="2">Belongs to the sorting nexin family.</text>
</comment>
<dbReference type="AlphaFoldDB" id="A0A7K5ZL90"/>
<dbReference type="InterPro" id="IPR016137">
    <property type="entry name" value="RGS"/>
</dbReference>
<keyword evidence="13" id="KW-1185">Reference proteome</keyword>
<dbReference type="InterPro" id="IPR036305">
    <property type="entry name" value="RGS_sf"/>
</dbReference>
<dbReference type="Pfam" id="PF08628">
    <property type="entry name" value="Nexin_C"/>
    <property type="match status" value="1"/>
</dbReference>
<sequence>MGWLRAAGRRLRRRLRGAEVVRETCRQYPLSCCLLLGLGAATLLLNRYLHVLMIFWSFVAGVVTFYCSLGPDSLLPNILFTIKYKPKQLELPELFPHGHSCAVCGKVKCKRHRPTLLLENYQPWLDLKVPSKVDASLSEVLELVLENFIYPWYRNITDDESSVDELRGTLRFFASVLVRRIHKVDIPTVVTKKMLKAAMKHIEVIAKARQKVKNAEFLQQAALEEYGPELHVALRSRRDELNYLRKLTELLFPYILPPKSTECRSLALLIREILPGSVFLPSMDFLADPDTVNHLLLIFIDDSPPEIATEPTSSLVPFLQKFAEPRNKKPSVLKLELKEIRDQQDLLFRFMNFLKQEGAVHVLQFCLTVEEFNDRILRPELSDSEKMSLHEEVQKIYKTYCLDESIDKIRFDPFIVEEIQRIAEGPYMDVVKLQTMRCLFEAYEHVLSLLENVFTPMFCHSDEYFRHLLRGAESPTRNSKFNRTTQKRGESFGISKIGNKIKGVFKSSAMEGAMLPNYNLNEGEDDFIEEGVMVMEDDSPEEAVTTPNTPRNLAAWKISIPYVDFFDDPSLERKDRKERIPVFCIDVERNDRRAVGHEPEHWSVYRRYLEFYVLESKLTEFHGTFPDAQLPSKRIIGPKNYEFLKSKREEFQEYLQKLLQHPELSNSQLLADFLSPNGGETQFLDKMLPDVNLGKIIKSVPGKLMKEKGQHLEPFIMNFINSCESPKPKPSRPELTILSPTSENNKKLFNDLFKNNANRSENTERRQNQNYFMEMMTVEGVYDYLMYVGRVVFRIPDWLHHLLMGGRILFKNTLELYTDYYLHYKLEQLFEEHRLVSLITLLRDAVFCENTEPRSLQDKQKRAKQTFEEMMRYIPDLIGKCIGEEAKYEGIRLLFDGLQQPVLNKQLTYVLLDTGILELFPELSK</sequence>
<evidence type="ECO:0000256" key="5">
    <source>
        <dbReference type="ARBA" id="ARBA00022927"/>
    </source>
</evidence>
<dbReference type="PROSITE" id="PS50195">
    <property type="entry name" value="PX"/>
    <property type="match status" value="1"/>
</dbReference>
<dbReference type="SMART" id="SM00313">
    <property type="entry name" value="PXA"/>
    <property type="match status" value="1"/>
</dbReference>
<dbReference type="SUPFAM" id="SSF64268">
    <property type="entry name" value="PX domain"/>
    <property type="match status" value="1"/>
</dbReference>
<feature type="non-terminal residue" evidence="12">
    <location>
        <position position="925"/>
    </location>
</feature>
<feature type="domain" description="RGS" evidence="9">
    <location>
        <begin position="336"/>
        <end position="468"/>
    </location>
</feature>
<reference evidence="12 13" key="1">
    <citation type="submission" date="2019-09" db="EMBL/GenBank/DDBJ databases">
        <title>Bird 10,000 Genomes (B10K) Project - Family phase.</title>
        <authorList>
            <person name="Zhang G."/>
        </authorList>
    </citation>
    <scope>NUCLEOTIDE SEQUENCE [LARGE SCALE GENOMIC DNA]</scope>
    <source>
        <strain evidence="12">B10K-DU-028-75</strain>
        <tissue evidence="12">Mixed tissue sample</tissue>
    </source>
</reference>
<evidence type="ECO:0000313" key="12">
    <source>
        <dbReference type="EMBL" id="NWU78327.1"/>
    </source>
</evidence>
<feature type="non-terminal residue" evidence="12">
    <location>
        <position position="1"/>
    </location>
</feature>
<dbReference type="InterPro" id="IPR037436">
    <property type="entry name" value="SNX14_PX"/>
</dbReference>
<evidence type="ECO:0000259" key="10">
    <source>
        <dbReference type="PROSITE" id="PS50195"/>
    </source>
</evidence>
<dbReference type="InterPro" id="IPR001683">
    <property type="entry name" value="PX_dom"/>
</dbReference>
<dbReference type="PANTHER" id="PTHR22775:SF44">
    <property type="entry name" value="SORTING NEXIN-14"/>
    <property type="match status" value="1"/>
</dbReference>
<dbReference type="Gene3D" id="3.30.1520.10">
    <property type="entry name" value="Phox-like domain"/>
    <property type="match status" value="1"/>
</dbReference>
<evidence type="ECO:0000256" key="3">
    <source>
        <dbReference type="ARBA" id="ARBA00022448"/>
    </source>
</evidence>
<dbReference type="SMART" id="SM00315">
    <property type="entry name" value="RGS"/>
    <property type="match status" value="1"/>
</dbReference>
<dbReference type="EMBL" id="VZRK01000060">
    <property type="protein sequence ID" value="NWU78327.1"/>
    <property type="molecule type" value="Genomic_DNA"/>
</dbReference>
<evidence type="ECO:0000256" key="8">
    <source>
        <dbReference type="SAM" id="Phobius"/>
    </source>
</evidence>
<comment type="subcellular location">
    <subcellularLocation>
        <location evidence="1">Cell projection</location>
        <location evidence="1">Dendrite</location>
    </subcellularLocation>
</comment>
<gene>
    <name evidence="12" type="primary">Snx14</name>
    <name evidence="12" type="ORF">ONYCOR_R06442</name>
</gene>
<evidence type="ECO:0000256" key="7">
    <source>
        <dbReference type="ARBA" id="ARBA00071933"/>
    </source>
</evidence>
<dbReference type="GO" id="GO:0097352">
    <property type="term" value="P:autophagosome maturation"/>
    <property type="evidence" value="ECO:0007669"/>
    <property type="project" value="TreeGrafter"/>
</dbReference>
<dbReference type="Pfam" id="PF00615">
    <property type="entry name" value="RGS"/>
    <property type="match status" value="1"/>
</dbReference>
<evidence type="ECO:0000256" key="1">
    <source>
        <dbReference type="ARBA" id="ARBA00004279"/>
    </source>
</evidence>
<dbReference type="PANTHER" id="PTHR22775">
    <property type="entry name" value="SORTING NEXIN"/>
    <property type="match status" value="1"/>
</dbReference>
<dbReference type="Pfam" id="PF00787">
    <property type="entry name" value="PX"/>
    <property type="match status" value="1"/>
</dbReference>